<keyword evidence="2" id="KW-1185">Reference proteome</keyword>
<protein>
    <submittedName>
        <fullName evidence="1">Uncharacterized protein</fullName>
    </submittedName>
</protein>
<name>A0ACC2QDR1_9NEOP</name>
<proteinExistence type="predicted"/>
<dbReference type="Proteomes" id="UP001231649">
    <property type="component" value="Chromosome 17"/>
</dbReference>
<comment type="caution">
    <text evidence="1">The sequence shown here is derived from an EMBL/GenBank/DDBJ whole genome shotgun (WGS) entry which is preliminary data.</text>
</comment>
<organism evidence="1 2">
    <name type="scientific">Mythimna loreyi</name>
    <dbReference type="NCBI Taxonomy" id="667449"/>
    <lineage>
        <taxon>Eukaryota</taxon>
        <taxon>Metazoa</taxon>
        <taxon>Ecdysozoa</taxon>
        <taxon>Arthropoda</taxon>
        <taxon>Hexapoda</taxon>
        <taxon>Insecta</taxon>
        <taxon>Pterygota</taxon>
        <taxon>Neoptera</taxon>
        <taxon>Endopterygota</taxon>
        <taxon>Lepidoptera</taxon>
        <taxon>Glossata</taxon>
        <taxon>Ditrysia</taxon>
        <taxon>Noctuoidea</taxon>
        <taxon>Noctuidae</taxon>
        <taxon>Noctuinae</taxon>
        <taxon>Hadenini</taxon>
        <taxon>Mythimna</taxon>
    </lineage>
</organism>
<sequence length="355" mass="40071">MLPLIGSLLLIGLSSPSHGIPGDAEPRERFITLRDYDFVGEDATLRAHLARRMAVLQAPPSPAAARPAARPAAWSRWQRDHIQIKPDFLPSNLKRPQMVNVSLDYDEIHNASYLFPDTNESSPALDSAAKALGAGPVASLVPSPGATLVPGRYADVALDLDIPNPDEGPSPNSDEGPSPNPDIGLDPDSNPGSTPAPNASAQRRRAPVVSRATDPNNFKILDLMKHNIYGTQRKVLELDDVIKKFQGDPRFRMAYIYNRLDEWKHNLRTLYHAMVRDRYWHLRIKSLLWYYEHALRIDIDVTYSIEHLLHLHSEYMKKMEFIVPLATRQAIEEKKKLERKQRKMKEMGFPEGTIV</sequence>
<reference evidence="1" key="1">
    <citation type="submission" date="2023-03" db="EMBL/GenBank/DDBJ databases">
        <title>Chromosome-level genomes of two armyworms, Mythimna separata and Mythimna loreyi, provide insights into the biosynthesis and reception of sex pheromones.</title>
        <authorList>
            <person name="Zhao H."/>
        </authorList>
    </citation>
    <scope>NUCLEOTIDE SEQUENCE</scope>
    <source>
        <strain evidence="1">BeijingLab</strain>
    </source>
</reference>
<dbReference type="EMBL" id="CM056793">
    <property type="protein sequence ID" value="KAJ8714793.1"/>
    <property type="molecule type" value="Genomic_DNA"/>
</dbReference>
<accession>A0ACC2QDR1</accession>
<gene>
    <name evidence="1" type="ORF">PYW08_004774</name>
</gene>
<evidence type="ECO:0000313" key="1">
    <source>
        <dbReference type="EMBL" id="KAJ8714793.1"/>
    </source>
</evidence>
<evidence type="ECO:0000313" key="2">
    <source>
        <dbReference type="Proteomes" id="UP001231649"/>
    </source>
</evidence>